<keyword evidence="11 15" id="KW-0175">Coiled coil</keyword>
<dbReference type="NCBIfam" id="TIGR00606">
    <property type="entry name" value="rad50"/>
    <property type="match status" value="1"/>
</dbReference>
<dbReference type="InterPro" id="IPR004584">
    <property type="entry name" value="Rad50_eukaryotes"/>
</dbReference>
<evidence type="ECO:0000256" key="3">
    <source>
        <dbReference type="ARBA" id="ARBA00004286"/>
    </source>
</evidence>
<keyword evidence="8" id="KW-0227">DNA damage</keyword>
<dbReference type="InterPro" id="IPR038729">
    <property type="entry name" value="Rad50/SbcC_AAA"/>
</dbReference>
<evidence type="ECO:0000256" key="10">
    <source>
        <dbReference type="ARBA" id="ARBA00022833"/>
    </source>
</evidence>
<feature type="coiled-coil region" evidence="15">
    <location>
        <begin position="500"/>
        <end position="554"/>
    </location>
</feature>
<dbReference type="GO" id="GO:0016887">
    <property type="term" value="F:ATP hydrolysis activity"/>
    <property type="evidence" value="ECO:0007669"/>
    <property type="project" value="InterPro"/>
</dbReference>
<dbReference type="GO" id="GO:0006302">
    <property type="term" value="P:double-strand break repair"/>
    <property type="evidence" value="ECO:0007669"/>
    <property type="project" value="InterPro"/>
</dbReference>
<dbReference type="HOGENOM" id="CLU_006184_0_0_1"/>
<keyword evidence="13" id="KW-0539">Nucleus</keyword>
<evidence type="ECO:0000313" key="17">
    <source>
        <dbReference type="EMBL" id="ETS82001.1"/>
    </source>
</evidence>
<feature type="coiled-coil region" evidence="15">
    <location>
        <begin position="393"/>
        <end position="420"/>
    </location>
</feature>
<feature type="coiled-coil region" evidence="15">
    <location>
        <begin position="717"/>
        <end position="774"/>
    </location>
</feature>
<organism evidence="17 18">
    <name type="scientific">Pestalotiopsis fici (strain W106-1 / CGMCC3.15140)</name>
    <dbReference type="NCBI Taxonomy" id="1229662"/>
    <lineage>
        <taxon>Eukaryota</taxon>
        <taxon>Fungi</taxon>
        <taxon>Dikarya</taxon>
        <taxon>Ascomycota</taxon>
        <taxon>Pezizomycotina</taxon>
        <taxon>Sordariomycetes</taxon>
        <taxon>Xylariomycetidae</taxon>
        <taxon>Amphisphaeriales</taxon>
        <taxon>Sporocadaceae</taxon>
        <taxon>Pestalotiopsis</taxon>
    </lineage>
</organism>
<dbReference type="Pfam" id="PF13558">
    <property type="entry name" value="SbcC_Walker_B"/>
    <property type="match status" value="1"/>
</dbReference>
<dbReference type="STRING" id="1229662.W3XA00"/>
<evidence type="ECO:0000256" key="5">
    <source>
        <dbReference type="ARBA" id="ARBA00017893"/>
    </source>
</evidence>
<dbReference type="FunCoup" id="W3XA00">
    <property type="interactions" value="1025"/>
</dbReference>
<evidence type="ECO:0000256" key="6">
    <source>
        <dbReference type="ARBA" id="ARBA00022454"/>
    </source>
</evidence>
<dbReference type="Proteomes" id="UP000030651">
    <property type="component" value="Unassembled WGS sequence"/>
</dbReference>
<proteinExistence type="inferred from homology"/>
<evidence type="ECO:0000256" key="8">
    <source>
        <dbReference type="ARBA" id="ARBA00022763"/>
    </source>
</evidence>
<comment type="cofactor">
    <cofactor evidence="1">
        <name>Zn(2+)</name>
        <dbReference type="ChEBI" id="CHEBI:29105"/>
    </cofactor>
</comment>
<keyword evidence="18" id="KW-1185">Reference proteome</keyword>
<evidence type="ECO:0000256" key="7">
    <source>
        <dbReference type="ARBA" id="ARBA00022723"/>
    </source>
</evidence>
<dbReference type="GO" id="GO:0000794">
    <property type="term" value="C:condensed nuclear chromosome"/>
    <property type="evidence" value="ECO:0007669"/>
    <property type="project" value="TreeGrafter"/>
</dbReference>
<dbReference type="eggNOG" id="KOG0962">
    <property type="taxonomic scope" value="Eukaryota"/>
</dbReference>
<comment type="similarity">
    <text evidence="4">Belongs to the SMC family. RAD50 subfamily.</text>
</comment>
<feature type="coiled-coil region" evidence="15">
    <location>
        <begin position="984"/>
        <end position="1011"/>
    </location>
</feature>
<reference evidence="18" key="1">
    <citation type="journal article" date="2015" name="BMC Genomics">
        <title>Genomic and transcriptomic analysis of the endophytic fungus Pestalotiopsis fici reveals its lifestyle and high potential for synthesis of natural products.</title>
        <authorList>
            <person name="Wang X."/>
            <person name="Zhang X."/>
            <person name="Liu L."/>
            <person name="Xiang M."/>
            <person name="Wang W."/>
            <person name="Sun X."/>
            <person name="Che Y."/>
            <person name="Guo L."/>
            <person name="Liu G."/>
            <person name="Guo L."/>
            <person name="Wang C."/>
            <person name="Yin W.B."/>
            <person name="Stadler M."/>
            <person name="Zhang X."/>
            <person name="Liu X."/>
        </authorList>
    </citation>
    <scope>NUCLEOTIDE SEQUENCE [LARGE SCALE GENOMIC DNA]</scope>
    <source>
        <strain evidence="18">W106-1 / CGMCC3.15140</strain>
    </source>
</reference>
<dbReference type="OrthoDB" id="18797at2759"/>
<protein>
    <recommendedName>
        <fullName evidence="5">DNA repair protein RAD50</fullName>
    </recommendedName>
</protein>
<evidence type="ECO:0000256" key="11">
    <source>
        <dbReference type="ARBA" id="ARBA00023054"/>
    </source>
</evidence>
<dbReference type="PANTHER" id="PTHR18867:SF12">
    <property type="entry name" value="DNA REPAIR PROTEIN RAD50"/>
    <property type="match status" value="1"/>
</dbReference>
<keyword evidence="7" id="KW-0479">Metal-binding</keyword>
<dbReference type="EMBL" id="KI912112">
    <property type="protein sequence ID" value="ETS82001.1"/>
    <property type="molecule type" value="Genomic_DNA"/>
</dbReference>
<dbReference type="GO" id="GO:0043047">
    <property type="term" value="F:single-stranded telomeric DNA binding"/>
    <property type="evidence" value="ECO:0007669"/>
    <property type="project" value="TreeGrafter"/>
</dbReference>
<dbReference type="GO" id="GO:0007004">
    <property type="term" value="P:telomere maintenance via telomerase"/>
    <property type="evidence" value="ECO:0007669"/>
    <property type="project" value="TreeGrafter"/>
</dbReference>
<gene>
    <name evidence="17" type="ORF">PFICI_07003</name>
</gene>
<dbReference type="RefSeq" id="XP_007833775.1">
    <property type="nucleotide sequence ID" value="XM_007835584.1"/>
</dbReference>
<dbReference type="GO" id="GO:0030870">
    <property type="term" value="C:Mre11 complex"/>
    <property type="evidence" value="ECO:0007669"/>
    <property type="project" value="InterPro"/>
</dbReference>
<dbReference type="GO" id="GO:0070192">
    <property type="term" value="P:chromosome organization involved in meiotic cell cycle"/>
    <property type="evidence" value="ECO:0007669"/>
    <property type="project" value="TreeGrafter"/>
</dbReference>
<dbReference type="InParanoid" id="W3XA00"/>
<evidence type="ECO:0000256" key="14">
    <source>
        <dbReference type="ARBA" id="ARBA00049360"/>
    </source>
</evidence>
<dbReference type="SUPFAM" id="SSF52540">
    <property type="entry name" value="P-loop containing nucleoside triphosphate hydrolases"/>
    <property type="match status" value="2"/>
</dbReference>
<sequence>MSKIDKLSIKGVRSFDPHISQTLQFHTPLTLIVGYNGSGKTTIIECLKYATTGELPPNSKGGAFIHDPKLLAQADVLAQVKLKFLTPPDATHVVNRSLQLTLKKTTRSVKTIENSMETRRLGERSSITAKNIDINSLVPKTLGVAPAILEFVIFCHQDESLWPMSEPATLKKRFDEIFEAQKYTKAIDNLKVIRKKKGEELNRWKTEEAHCKTNKEKAERAQRKSEQLVVEIDRLHKDIDEKKREIEQVSQEAKEKHEQANSFLDIVNDLRNKESQLRTRKEHIEELRQSIEELKESDAWLEDTLAQYEAKVARYEQEYKENQTQYGEHRKDLEATRRSLAAKMSEQGRLQSDKERYERQLESRVELVHGAAQTHSIRGFDGDLDDRQVKQFVERIQKMLSDKKRELELVQRENAEEQDKKIAIITDLEGQKLSWAQERQSAKNGIGDLEKKSNRTQTQLSSIDVDEGSKAVLDASFGEISQNLQKAVAELQTSDIDVKIQQENENLIKAEAENDRLGRELVECTRLAQDRAQLDLRTKELAEKKRKLDTLKNTWSEKISSILGATWNSDTIDKDFQQILQNKAKILQDATRVRDDAIQNHKQVQYALSGAKDKTKKREAELENSKKAVQDALRDVFPDEAALIEDLPEKIEQLEETILDLEKEVSLFDEMKSFYGKCQKTMTKNNKCLLCDRVFSAVSEKSKLAQRIADALDDSHKVNAQRDLAEHEEELGKLRLVRPQFENYIKLCAEKPALDKELQDLKGQEEKLVAILEEKDHVVRAKSEERQDVESMSKTVSEISHTHRDIVEAEAQVERIVSQQQSGGAIRSPDEIRELQDACNEQMRASKNKVNKYQGDKQRMRDTVNRFELEKAQLQNKVNSATQQLERKKDFQNQLQSIRDDISNQRATIQKADEELAAIEPQISKARAIRDDVIHRGRDKEMKKANERDELAGSVSELKMVEGDIRDYLDRGGPANIATNERAIQGLNQTVQRIEGDMADLTERTNKLKAEISDSGRRKKNISDNLNYRKNLRLIETLKEEIRGLRSRNASEDYDRLMDESRLLDNLSNRYNSECGSLIGMAKSKDLELAGLMADFETEYKDANDQYRKAHIMVETTKAAMEDLHNYNTALDHAIMQYHTLKMDEVNTIAQELWREVYQGTDIDTIMIRSESESSSTSRRAYNYRVAMIKNGTEMDMRGRCSAGQKVLACIIIRLALAESFGTNCGLIALDEPTTNLDSDNIEALARSLHDLIDKRKGQSNFQLIIITHDENFLRHMRCSDFTDTFYRVKRDVNQKSTISNESILRIDE</sequence>
<keyword evidence="9" id="KW-0378">Hydrolase</keyword>
<keyword evidence="10" id="KW-0862">Zinc</keyword>
<dbReference type="Pfam" id="PF13476">
    <property type="entry name" value="AAA_23"/>
    <property type="match status" value="1"/>
</dbReference>
<dbReference type="Gene3D" id="3.40.50.300">
    <property type="entry name" value="P-loop containing nucleotide triphosphate hydrolases"/>
    <property type="match status" value="2"/>
</dbReference>
<evidence type="ECO:0000256" key="15">
    <source>
        <dbReference type="SAM" id="Coils"/>
    </source>
</evidence>
<dbReference type="GO" id="GO:0046872">
    <property type="term" value="F:metal ion binding"/>
    <property type="evidence" value="ECO:0007669"/>
    <property type="project" value="UniProtKB-KW"/>
</dbReference>
<evidence type="ECO:0000256" key="2">
    <source>
        <dbReference type="ARBA" id="ARBA00004123"/>
    </source>
</evidence>
<evidence type="ECO:0000313" key="18">
    <source>
        <dbReference type="Proteomes" id="UP000030651"/>
    </source>
</evidence>
<dbReference type="GO" id="GO:0003691">
    <property type="term" value="F:double-stranded telomeric DNA binding"/>
    <property type="evidence" value="ECO:0007669"/>
    <property type="project" value="TreeGrafter"/>
</dbReference>
<feature type="coiled-coil region" evidence="15">
    <location>
        <begin position="218"/>
        <end position="332"/>
    </location>
</feature>
<evidence type="ECO:0000256" key="12">
    <source>
        <dbReference type="ARBA" id="ARBA00023204"/>
    </source>
</evidence>
<dbReference type="InterPro" id="IPR027417">
    <property type="entry name" value="P-loop_NTPase"/>
</dbReference>
<dbReference type="KEGG" id="pfy:PFICI_07003"/>
<evidence type="ECO:0000256" key="13">
    <source>
        <dbReference type="ARBA" id="ARBA00023242"/>
    </source>
</evidence>
<dbReference type="GeneID" id="19272016"/>
<dbReference type="FunFam" id="3.40.50.300:FF:000947">
    <property type="entry name" value="DNA repair protein RAD50"/>
    <property type="match status" value="1"/>
</dbReference>
<keyword evidence="6" id="KW-0158">Chromosome</keyword>
<evidence type="ECO:0000256" key="4">
    <source>
        <dbReference type="ARBA" id="ARBA00009439"/>
    </source>
</evidence>
<name>W3XA00_PESFW</name>
<feature type="coiled-coil region" evidence="15">
    <location>
        <begin position="850"/>
        <end position="915"/>
    </location>
</feature>
<keyword evidence="12" id="KW-0234">DNA repair</keyword>
<evidence type="ECO:0000256" key="9">
    <source>
        <dbReference type="ARBA" id="ARBA00022801"/>
    </source>
</evidence>
<dbReference type="FunFam" id="3.40.50.300:FF:001195">
    <property type="entry name" value="DNA repair protein rad50"/>
    <property type="match status" value="1"/>
</dbReference>
<feature type="coiled-coil region" evidence="15">
    <location>
        <begin position="612"/>
        <end position="671"/>
    </location>
</feature>
<evidence type="ECO:0000256" key="1">
    <source>
        <dbReference type="ARBA" id="ARBA00001947"/>
    </source>
</evidence>
<comment type="subcellular location">
    <subcellularLocation>
        <location evidence="3">Chromosome</location>
    </subcellularLocation>
    <subcellularLocation>
        <location evidence="2">Nucleus</location>
    </subcellularLocation>
</comment>
<dbReference type="PANTHER" id="PTHR18867">
    <property type="entry name" value="RAD50"/>
    <property type="match status" value="1"/>
</dbReference>
<accession>W3XA00</accession>
<dbReference type="GO" id="GO:0000722">
    <property type="term" value="P:telomere maintenance via recombination"/>
    <property type="evidence" value="ECO:0007669"/>
    <property type="project" value="TreeGrafter"/>
</dbReference>
<evidence type="ECO:0000259" key="16">
    <source>
        <dbReference type="Pfam" id="PF13476"/>
    </source>
</evidence>
<dbReference type="OMA" id="FSDYYYR"/>
<feature type="domain" description="Rad50/SbcC-type AAA" evidence="16">
    <location>
        <begin position="6"/>
        <end position="255"/>
    </location>
</feature>
<dbReference type="GO" id="GO:0051880">
    <property type="term" value="F:G-quadruplex DNA binding"/>
    <property type="evidence" value="ECO:0007669"/>
    <property type="project" value="TreeGrafter"/>
</dbReference>
<comment type="catalytic activity">
    <reaction evidence="14">
        <text>ATP + H2O = ADP + phosphate + H(+)</text>
        <dbReference type="Rhea" id="RHEA:13065"/>
        <dbReference type="ChEBI" id="CHEBI:15377"/>
        <dbReference type="ChEBI" id="CHEBI:15378"/>
        <dbReference type="ChEBI" id="CHEBI:30616"/>
        <dbReference type="ChEBI" id="CHEBI:43474"/>
        <dbReference type="ChEBI" id="CHEBI:456216"/>
    </reaction>
</comment>